<gene>
    <name evidence="1" type="ORF">TBRA_LOCUS2233</name>
</gene>
<sequence length="346" mass="40725">MKSVSSVLRDMRENVNWDREADRRRLLRRLFHFMLRVRAGREQVPIDLGAVFSKREMDRLLSEAVLGGGPRSPAVAAQRAESGLDVLQRVVLGGRDDLYDEAYLRAIFDRRLGRRDGFFSGWALMCFQQLTRWRLPPRACRLNVDKMQLEDRWNLCVAATRPTDLEIFHRLCGTVDDWALSQDRYEFLRRLDPLIEDWKGRLPDLRATLGKTIVDQLLIDSMYCHCEGRGKKPTKKLMRFVEFVYETGYRDQPKLDEDGKPVTRLATAVHHAHRCAYDGSIIDQLFKIYDKFEVDYEYEYITHYHVARESKCQSVAKMFREAKLARLRRERLNSLLRYQVMIVRDG</sequence>
<accession>A0A6H5HZE9</accession>
<proteinExistence type="predicted"/>
<protein>
    <submittedName>
        <fullName evidence="1">Uncharacterized protein</fullName>
    </submittedName>
</protein>
<keyword evidence="2" id="KW-1185">Reference proteome</keyword>
<dbReference type="EMBL" id="CADCXV010000446">
    <property type="protein sequence ID" value="CAB0030226.1"/>
    <property type="molecule type" value="Genomic_DNA"/>
</dbReference>
<name>A0A6H5HZE9_9HYME</name>
<organism evidence="1 2">
    <name type="scientific">Trichogramma brassicae</name>
    <dbReference type="NCBI Taxonomy" id="86971"/>
    <lineage>
        <taxon>Eukaryota</taxon>
        <taxon>Metazoa</taxon>
        <taxon>Ecdysozoa</taxon>
        <taxon>Arthropoda</taxon>
        <taxon>Hexapoda</taxon>
        <taxon>Insecta</taxon>
        <taxon>Pterygota</taxon>
        <taxon>Neoptera</taxon>
        <taxon>Endopterygota</taxon>
        <taxon>Hymenoptera</taxon>
        <taxon>Apocrita</taxon>
        <taxon>Proctotrupomorpha</taxon>
        <taxon>Chalcidoidea</taxon>
        <taxon>Trichogrammatidae</taxon>
        <taxon>Trichogramma</taxon>
    </lineage>
</organism>
<dbReference type="Proteomes" id="UP000479190">
    <property type="component" value="Unassembled WGS sequence"/>
</dbReference>
<dbReference type="AlphaFoldDB" id="A0A6H5HZE9"/>
<evidence type="ECO:0000313" key="1">
    <source>
        <dbReference type="EMBL" id="CAB0030226.1"/>
    </source>
</evidence>
<reference evidence="1 2" key="1">
    <citation type="submission" date="2020-02" db="EMBL/GenBank/DDBJ databases">
        <authorList>
            <person name="Ferguson B K."/>
        </authorList>
    </citation>
    <scope>NUCLEOTIDE SEQUENCE [LARGE SCALE GENOMIC DNA]</scope>
</reference>
<evidence type="ECO:0000313" key="2">
    <source>
        <dbReference type="Proteomes" id="UP000479190"/>
    </source>
</evidence>